<dbReference type="InterPro" id="IPR025661">
    <property type="entry name" value="Pept_asp_AS"/>
</dbReference>
<keyword evidence="3" id="KW-1015">Disulfide bond</keyword>
<comment type="similarity">
    <text evidence="1">Belongs to the peptidase C1 family.</text>
</comment>
<feature type="domain" description="Peptidase C1A papain C-terminal" evidence="5">
    <location>
        <begin position="140"/>
        <end position="360"/>
    </location>
</feature>
<dbReference type="SMART" id="SM00848">
    <property type="entry name" value="Inhibitor_I29"/>
    <property type="match status" value="1"/>
</dbReference>
<dbReference type="Pfam" id="PF00112">
    <property type="entry name" value="Peptidase_C1"/>
    <property type="match status" value="1"/>
</dbReference>
<dbReference type="InterPro" id="IPR013201">
    <property type="entry name" value="Prot_inhib_I29"/>
</dbReference>
<dbReference type="GeneID" id="22913509"/>
<dbReference type="GO" id="GO:0006508">
    <property type="term" value="P:proteolysis"/>
    <property type="evidence" value="ECO:0007669"/>
    <property type="project" value="UniProtKB-KW"/>
</dbReference>
<dbReference type="CDD" id="cd02248">
    <property type="entry name" value="Peptidase_C1A"/>
    <property type="match status" value="1"/>
</dbReference>
<dbReference type="Proteomes" id="UP000019763">
    <property type="component" value="Unassembled WGS sequence"/>
</dbReference>
<dbReference type="InterPro" id="IPR039417">
    <property type="entry name" value="Peptidase_C1A_papain-like"/>
</dbReference>
<name>A0A023B4P9_GRENI</name>
<dbReference type="Gene3D" id="3.90.70.10">
    <property type="entry name" value="Cysteine proteinases"/>
    <property type="match status" value="1"/>
</dbReference>
<dbReference type="OrthoDB" id="190265at2759"/>
<keyword evidence="2" id="KW-0865">Zymogen</keyword>
<dbReference type="InterPro" id="IPR000668">
    <property type="entry name" value="Peptidase_C1A_C"/>
</dbReference>
<dbReference type="EMBL" id="AFNH02000744">
    <property type="protein sequence ID" value="EZG57133.1"/>
    <property type="molecule type" value="Genomic_DNA"/>
</dbReference>
<dbReference type="eggNOG" id="KOG1543">
    <property type="taxonomic scope" value="Eukaryota"/>
</dbReference>
<evidence type="ECO:0000256" key="1">
    <source>
        <dbReference type="ARBA" id="ARBA00008455"/>
    </source>
</evidence>
<dbReference type="SMART" id="SM00645">
    <property type="entry name" value="Pept_C1"/>
    <property type="match status" value="1"/>
</dbReference>
<sequence>MSGPVMLPARQFWISPPESTHWSFDVSQLNEPQWNEIFRDFHARFDKGLEYTIASPEYSKRREIFKRNAHMIYQHNLQQRTHGSNDVSLAPNQFMDMDWPEFRSRHLQAVAPDNMWYGSFPTDKRIDGSAVLSGVANRTLPDSFNWIDHQCVTPVKNQQHCGSCWAFSSTGSLEGAYCAQTGRLVSLSEQQLVDCARKEGTMGCSGGFMDNAYQYVIDNGGICTEEAYPYEGVDTHACRASNCTASMVKVRGMMDLPAHDEKAMRAALVLYGPVAVAIEADRPVFQFYHTGVMKLKCGKHLNHAVLAVGYGTDAKTGEHYWLVKNSWGDRWGDLGYIKLTRDHHRFSGECGILLAPVVPLIDS</sequence>
<proteinExistence type="inferred from homology"/>
<dbReference type="PANTHER" id="PTHR12411">
    <property type="entry name" value="CYSTEINE PROTEASE FAMILY C1-RELATED"/>
    <property type="match status" value="1"/>
</dbReference>
<dbReference type="VEuPathDB" id="CryptoDB:GNI_099200"/>
<dbReference type="OMA" id="AGKRYWI"/>
<evidence type="ECO:0000313" key="8">
    <source>
        <dbReference type="Proteomes" id="UP000019763"/>
    </source>
</evidence>
<dbReference type="InterPro" id="IPR000169">
    <property type="entry name" value="Pept_cys_AS"/>
</dbReference>
<organism evidence="7 8">
    <name type="scientific">Gregarina niphandrodes</name>
    <name type="common">Septate eugregarine</name>
    <dbReference type="NCBI Taxonomy" id="110365"/>
    <lineage>
        <taxon>Eukaryota</taxon>
        <taxon>Sar</taxon>
        <taxon>Alveolata</taxon>
        <taxon>Apicomplexa</taxon>
        <taxon>Conoidasida</taxon>
        <taxon>Gregarinasina</taxon>
        <taxon>Eugregarinorida</taxon>
        <taxon>Gregarinidae</taxon>
        <taxon>Gregarina</taxon>
    </lineage>
</organism>
<dbReference type="PROSITE" id="PS00139">
    <property type="entry name" value="THIOL_PROTEASE_CYS"/>
    <property type="match status" value="1"/>
</dbReference>
<dbReference type="MEROPS" id="C01.149"/>
<evidence type="ECO:0000259" key="6">
    <source>
        <dbReference type="SMART" id="SM00848"/>
    </source>
</evidence>
<dbReference type="InterPro" id="IPR025660">
    <property type="entry name" value="Pept_his_AS"/>
</dbReference>
<evidence type="ECO:0000313" key="7">
    <source>
        <dbReference type="EMBL" id="EZG57133.1"/>
    </source>
</evidence>
<dbReference type="RefSeq" id="XP_011131092.1">
    <property type="nucleotide sequence ID" value="XM_011132790.1"/>
</dbReference>
<dbReference type="AlphaFoldDB" id="A0A023B4P9"/>
<keyword evidence="8" id="KW-1185">Reference proteome</keyword>
<dbReference type="GO" id="GO:0004197">
    <property type="term" value="F:cysteine-type endopeptidase activity"/>
    <property type="evidence" value="ECO:0007669"/>
    <property type="project" value="UniProtKB-EC"/>
</dbReference>
<accession>A0A023B4P9</accession>
<gene>
    <name evidence="7" type="ORF">GNI_099200</name>
</gene>
<dbReference type="EC" id="3.4.22.15" evidence="7"/>
<evidence type="ECO:0000256" key="3">
    <source>
        <dbReference type="ARBA" id="ARBA00023157"/>
    </source>
</evidence>
<protein>
    <submittedName>
        <fullName evidence="7">Cathepsin L-like cysteine protease</fullName>
        <ecNumber evidence="7">3.4.22.15</ecNumber>
    </submittedName>
</protein>
<dbReference type="SUPFAM" id="SSF54001">
    <property type="entry name" value="Cysteine proteinases"/>
    <property type="match status" value="1"/>
</dbReference>
<keyword evidence="7" id="KW-0378">Hydrolase</keyword>
<dbReference type="PROSITE" id="PS00639">
    <property type="entry name" value="THIOL_PROTEASE_HIS"/>
    <property type="match status" value="1"/>
</dbReference>
<comment type="caution">
    <text evidence="7">The sequence shown here is derived from an EMBL/GenBank/DDBJ whole genome shotgun (WGS) entry which is preliminary data.</text>
</comment>
<evidence type="ECO:0000259" key="5">
    <source>
        <dbReference type="SMART" id="SM00645"/>
    </source>
</evidence>
<dbReference type="Pfam" id="PF08246">
    <property type="entry name" value="Inhibitor_I29"/>
    <property type="match status" value="1"/>
</dbReference>
<feature type="domain" description="Cathepsin propeptide inhibitor" evidence="6">
    <location>
        <begin position="38"/>
        <end position="102"/>
    </location>
</feature>
<dbReference type="PROSITE" id="PS00640">
    <property type="entry name" value="THIOL_PROTEASE_ASN"/>
    <property type="match status" value="1"/>
</dbReference>
<dbReference type="PRINTS" id="PR00705">
    <property type="entry name" value="PAPAIN"/>
</dbReference>
<keyword evidence="4" id="KW-0325">Glycoprotein</keyword>
<evidence type="ECO:0000256" key="4">
    <source>
        <dbReference type="ARBA" id="ARBA00023180"/>
    </source>
</evidence>
<dbReference type="InterPro" id="IPR013128">
    <property type="entry name" value="Peptidase_C1A"/>
</dbReference>
<reference evidence="7" key="1">
    <citation type="submission" date="2013-12" db="EMBL/GenBank/DDBJ databases">
        <authorList>
            <person name="Omoto C.K."/>
            <person name="Sibley D."/>
            <person name="Venepally P."/>
            <person name="Hadjithomas M."/>
            <person name="Karamycheva S."/>
            <person name="Brunk B."/>
            <person name="Roos D."/>
            <person name="Caler E."/>
            <person name="Lorenzi H."/>
        </authorList>
    </citation>
    <scope>NUCLEOTIDE SEQUENCE</scope>
</reference>
<dbReference type="FunFam" id="3.90.70.10:FF:000332">
    <property type="entry name" value="Cathepsin L1"/>
    <property type="match status" value="1"/>
</dbReference>
<dbReference type="InterPro" id="IPR038765">
    <property type="entry name" value="Papain-like_cys_pep_sf"/>
</dbReference>
<evidence type="ECO:0000256" key="2">
    <source>
        <dbReference type="ARBA" id="ARBA00023145"/>
    </source>
</evidence>